<evidence type="ECO:0000259" key="8">
    <source>
        <dbReference type="PROSITE" id="PS50089"/>
    </source>
</evidence>
<dbReference type="SMART" id="SM00449">
    <property type="entry name" value="SPRY"/>
    <property type="match status" value="1"/>
</dbReference>
<gene>
    <name evidence="11" type="ORF">VZT92_017301</name>
</gene>
<dbReference type="InterPro" id="IPR058030">
    <property type="entry name" value="TRIM8/14/16/25/29/45/65_CC"/>
</dbReference>
<name>A0AAW1EQG8_ZOAVI</name>
<dbReference type="InterPro" id="IPR051051">
    <property type="entry name" value="E3_ubiq-ligase_TRIM/RNF"/>
</dbReference>
<dbReference type="AlphaFoldDB" id="A0AAW1EQG8"/>
<dbReference type="SMART" id="SM00589">
    <property type="entry name" value="PRY"/>
    <property type="match status" value="1"/>
</dbReference>
<dbReference type="SUPFAM" id="SSF49899">
    <property type="entry name" value="Concanavalin A-like lectins/glucanases"/>
    <property type="match status" value="1"/>
</dbReference>
<evidence type="ECO:0000259" key="10">
    <source>
        <dbReference type="PROSITE" id="PS50188"/>
    </source>
</evidence>
<keyword evidence="7" id="KW-0175">Coiled coil</keyword>
<keyword evidence="4" id="KW-0862">Zinc</keyword>
<keyword evidence="5" id="KW-0391">Immunity</keyword>
<dbReference type="EMBL" id="JBCEZU010000145">
    <property type="protein sequence ID" value="KAK9524944.1"/>
    <property type="molecule type" value="Genomic_DNA"/>
</dbReference>
<dbReference type="FunFam" id="2.60.120.920:FF:000004">
    <property type="entry name" value="Butyrophilin subfamily 1 member A1"/>
    <property type="match status" value="1"/>
</dbReference>
<evidence type="ECO:0000256" key="5">
    <source>
        <dbReference type="ARBA" id="ARBA00022859"/>
    </source>
</evidence>
<evidence type="ECO:0000259" key="9">
    <source>
        <dbReference type="PROSITE" id="PS50119"/>
    </source>
</evidence>
<dbReference type="PANTHER" id="PTHR25465">
    <property type="entry name" value="B-BOX DOMAIN CONTAINING"/>
    <property type="match status" value="1"/>
</dbReference>
<feature type="coiled-coil region" evidence="7">
    <location>
        <begin position="253"/>
        <end position="291"/>
    </location>
</feature>
<dbReference type="InterPro" id="IPR043136">
    <property type="entry name" value="B30.2/SPRY_sf"/>
</dbReference>
<dbReference type="InterPro" id="IPR006574">
    <property type="entry name" value="PRY"/>
</dbReference>
<dbReference type="PROSITE" id="PS00518">
    <property type="entry name" value="ZF_RING_1"/>
    <property type="match status" value="1"/>
</dbReference>
<dbReference type="SUPFAM" id="SSF57845">
    <property type="entry name" value="B-box zinc-binding domain"/>
    <property type="match status" value="1"/>
</dbReference>
<dbReference type="Pfam" id="PF25600">
    <property type="entry name" value="TRIM_CC"/>
    <property type="match status" value="1"/>
</dbReference>
<keyword evidence="12" id="KW-1185">Reference proteome</keyword>
<keyword evidence="1" id="KW-0399">Innate immunity</keyword>
<dbReference type="InterPro" id="IPR027370">
    <property type="entry name" value="Znf-RING_euk"/>
</dbReference>
<dbReference type="PANTHER" id="PTHR25465:SF32">
    <property type="entry name" value="BLOODTHIRSTY-RELATED GENE FAMILY, MEMBER 16 ISOFORM X1-RELATED"/>
    <property type="match status" value="1"/>
</dbReference>
<dbReference type="PROSITE" id="PS50119">
    <property type="entry name" value="ZF_BBOX"/>
    <property type="match status" value="1"/>
</dbReference>
<dbReference type="SMART" id="SM00184">
    <property type="entry name" value="RING"/>
    <property type="match status" value="1"/>
</dbReference>
<evidence type="ECO:0000313" key="12">
    <source>
        <dbReference type="Proteomes" id="UP001488805"/>
    </source>
</evidence>
<feature type="domain" description="B30.2/SPRY" evidence="10">
    <location>
        <begin position="343"/>
        <end position="540"/>
    </location>
</feature>
<dbReference type="InterPro" id="IPR017907">
    <property type="entry name" value="Znf_RING_CS"/>
</dbReference>
<dbReference type="Gene3D" id="3.30.40.10">
    <property type="entry name" value="Zinc/RING finger domain, C3HC4 (zinc finger)"/>
    <property type="match status" value="1"/>
</dbReference>
<keyword evidence="3 6" id="KW-0863">Zinc-finger</keyword>
<dbReference type="Pfam" id="PF00643">
    <property type="entry name" value="zf-B_box"/>
    <property type="match status" value="1"/>
</dbReference>
<evidence type="ECO:0000256" key="1">
    <source>
        <dbReference type="ARBA" id="ARBA00022588"/>
    </source>
</evidence>
<sequence>MAHRLDNQRLSCSVCLELYTDPVSTPCGHNFCKLCIERCWNGPGTSVCPVCKEPFHKRPELQVNDSFREFVDHHKNTNAGTVRAGKAREAKAGEVACDVCTGVKVKATKSCLVCMASYCETHLEPHRAAAALSRHKLIQPVRNLEDRICANHEKILELFCKQEDKFICRICAQTDHSGHTIVTAEAASQQKMTQSKRKGREVELMIQDRKKRVEEINCSKKQTELNSKKEMAASVQVFTSVMKSMQDTHTQLIEKMEARNDAEQKRFEELVKELRREIDELEKKDVELQRLPHIEDHITLSMAFKNAYRLPSTKDWTIIPVNEVDFLGYIRTSLTEAREFIDLEIREQSANELKKVQTFAEDVTIDPGTAGPWLAVSEDGKEVRQSAKKQKVPASLARFTENPFAVGTRGLTTGRHYWEVGVKEKSNWVLGVASNALRRSGHITPSPENGLWTVGHRDGRQYFVCGENPLLLMLSSRPQRVGVFVDYEEGRVAFFDAEAKTLIFTFTQCNFKGKVYPMFDPCLAIAKKEAAPLKLMTVYFAR</sequence>
<evidence type="ECO:0000256" key="2">
    <source>
        <dbReference type="ARBA" id="ARBA00022723"/>
    </source>
</evidence>
<proteinExistence type="predicted"/>
<dbReference type="GO" id="GO:0008270">
    <property type="term" value="F:zinc ion binding"/>
    <property type="evidence" value="ECO:0007669"/>
    <property type="project" value="UniProtKB-KW"/>
</dbReference>
<accession>A0AAW1EQG8</accession>
<dbReference type="CDD" id="cd19769">
    <property type="entry name" value="Bbox2_TRIM16-like"/>
    <property type="match status" value="1"/>
</dbReference>
<keyword evidence="2" id="KW-0479">Metal-binding</keyword>
<feature type="domain" description="B box-type" evidence="9">
    <location>
        <begin position="144"/>
        <end position="184"/>
    </location>
</feature>
<dbReference type="SMART" id="SM00336">
    <property type="entry name" value="BBOX"/>
    <property type="match status" value="1"/>
</dbReference>
<comment type="caution">
    <text evidence="11">The sequence shown here is derived from an EMBL/GenBank/DDBJ whole genome shotgun (WGS) entry which is preliminary data.</text>
</comment>
<dbReference type="InterPro" id="IPR001841">
    <property type="entry name" value="Znf_RING"/>
</dbReference>
<dbReference type="InterPro" id="IPR001870">
    <property type="entry name" value="B30.2/SPRY"/>
</dbReference>
<dbReference type="Gene3D" id="2.60.120.920">
    <property type="match status" value="1"/>
</dbReference>
<dbReference type="PROSITE" id="PS50188">
    <property type="entry name" value="B302_SPRY"/>
    <property type="match status" value="1"/>
</dbReference>
<dbReference type="Gene3D" id="4.10.830.40">
    <property type="match status" value="1"/>
</dbReference>
<dbReference type="SUPFAM" id="SSF57850">
    <property type="entry name" value="RING/U-box"/>
    <property type="match status" value="1"/>
</dbReference>
<dbReference type="PROSITE" id="PS50089">
    <property type="entry name" value="ZF_RING_2"/>
    <property type="match status" value="1"/>
</dbReference>
<dbReference type="PRINTS" id="PR01407">
    <property type="entry name" value="BUTYPHLNCDUF"/>
</dbReference>
<dbReference type="GO" id="GO:0045087">
    <property type="term" value="P:innate immune response"/>
    <property type="evidence" value="ECO:0007669"/>
    <property type="project" value="UniProtKB-KW"/>
</dbReference>
<dbReference type="InterPro" id="IPR013083">
    <property type="entry name" value="Znf_RING/FYVE/PHD"/>
</dbReference>
<dbReference type="InterPro" id="IPR003877">
    <property type="entry name" value="SPRY_dom"/>
</dbReference>
<evidence type="ECO:0000256" key="3">
    <source>
        <dbReference type="ARBA" id="ARBA00022771"/>
    </source>
</evidence>
<dbReference type="InterPro" id="IPR003879">
    <property type="entry name" value="Butyrophylin_SPRY"/>
</dbReference>
<dbReference type="Pfam" id="PF00622">
    <property type="entry name" value="SPRY"/>
    <property type="match status" value="1"/>
</dbReference>
<dbReference type="InterPro" id="IPR000315">
    <property type="entry name" value="Znf_B-box"/>
</dbReference>
<reference evidence="11 12" key="1">
    <citation type="journal article" date="2024" name="Genome Biol. Evol.">
        <title>Chromosome-level genome assembly of the viviparous eelpout Zoarces viviparus.</title>
        <authorList>
            <person name="Fuhrmann N."/>
            <person name="Brasseur M.V."/>
            <person name="Bakowski C.E."/>
            <person name="Podsiadlowski L."/>
            <person name="Prost S."/>
            <person name="Krehenwinkel H."/>
            <person name="Mayer C."/>
        </authorList>
    </citation>
    <scope>NUCLEOTIDE SEQUENCE [LARGE SCALE GENOMIC DNA]</scope>
    <source>
        <strain evidence="11">NO-MEL_2022_Ind0_liver</strain>
    </source>
</reference>
<dbReference type="Proteomes" id="UP001488805">
    <property type="component" value="Unassembled WGS sequence"/>
</dbReference>
<dbReference type="CDD" id="cd13733">
    <property type="entry name" value="SPRY_PRY_C-I_1"/>
    <property type="match status" value="1"/>
</dbReference>
<organism evidence="11 12">
    <name type="scientific">Zoarces viviparus</name>
    <name type="common">Viviparous eelpout</name>
    <name type="synonym">Blennius viviparus</name>
    <dbReference type="NCBI Taxonomy" id="48416"/>
    <lineage>
        <taxon>Eukaryota</taxon>
        <taxon>Metazoa</taxon>
        <taxon>Chordata</taxon>
        <taxon>Craniata</taxon>
        <taxon>Vertebrata</taxon>
        <taxon>Euteleostomi</taxon>
        <taxon>Actinopterygii</taxon>
        <taxon>Neopterygii</taxon>
        <taxon>Teleostei</taxon>
        <taxon>Neoteleostei</taxon>
        <taxon>Acanthomorphata</taxon>
        <taxon>Eupercaria</taxon>
        <taxon>Perciformes</taxon>
        <taxon>Cottioidei</taxon>
        <taxon>Zoarcales</taxon>
        <taxon>Zoarcidae</taxon>
        <taxon>Zoarcinae</taxon>
        <taxon>Zoarces</taxon>
    </lineage>
</organism>
<protein>
    <submittedName>
        <fullName evidence="11">Uncharacterized protein</fullName>
    </submittedName>
</protein>
<dbReference type="InterPro" id="IPR013320">
    <property type="entry name" value="ConA-like_dom_sf"/>
</dbReference>
<evidence type="ECO:0000256" key="7">
    <source>
        <dbReference type="SAM" id="Coils"/>
    </source>
</evidence>
<evidence type="ECO:0000313" key="11">
    <source>
        <dbReference type="EMBL" id="KAK9524944.1"/>
    </source>
</evidence>
<dbReference type="GO" id="GO:0005737">
    <property type="term" value="C:cytoplasm"/>
    <property type="evidence" value="ECO:0007669"/>
    <property type="project" value="UniProtKB-ARBA"/>
</dbReference>
<dbReference type="Gene3D" id="3.30.160.60">
    <property type="entry name" value="Classic Zinc Finger"/>
    <property type="match status" value="1"/>
</dbReference>
<dbReference type="Pfam" id="PF13765">
    <property type="entry name" value="PRY"/>
    <property type="match status" value="1"/>
</dbReference>
<dbReference type="Pfam" id="PF13445">
    <property type="entry name" value="zf-RING_UBOX"/>
    <property type="match status" value="1"/>
</dbReference>
<feature type="domain" description="RING-type" evidence="8">
    <location>
        <begin position="12"/>
        <end position="52"/>
    </location>
</feature>
<evidence type="ECO:0000256" key="6">
    <source>
        <dbReference type="PROSITE-ProRule" id="PRU00024"/>
    </source>
</evidence>
<evidence type="ECO:0000256" key="4">
    <source>
        <dbReference type="ARBA" id="ARBA00022833"/>
    </source>
</evidence>